<proteinExistence type="predicted"/>
<evidence type="ECO:0000256" key="1">
    <source>
        <dbReference type="SAM" id="MobiDB-lite"/>
    </source>
</evidence>
<dbReference type="AlphaFoldDB" id="A0AAD8B3A3"/>
<protein>
    <submittedName>
        <fullName evidence="2">Uncharacterized protein</fullName>
    </submittedName>
</protein>
<dbReference type="EMBL" id="JASAOG010000161">
    <property type="protein sequence ID" value="KAK0046717.1"/>
    <property type="molecule type" value="Genomic_DNA"/>
</dbReference>
<name>A0AAD8B3A3_BIOPF</name>
<gene>
    <name evidence="2" type="ORF">Bpfe_023877</name>
</gene>
<dbReference type="Proteomes" id="UP001233172">
    <property type="component" value="Unassembled WGS sequence"/>
</dbReference>
<keyword evidence="3" id="KW-1185">Reference proteome</keyword>
<reference evidence="2" key="2">
    <citation type="submission" date="2023-04" db="EMBL/GenBank/DDBJ databases">
        <authorList>
            <person name="Bu L."/>
            <person name="Lu L."/>
            <person name="Laidemitt M.R."/>
            <person name="Zhang S.M."/>
            <person name="Mutuku M."/>
            <person name="Mkoji G."/>
            <person name="Steinauer M."/>
            <person name="Loker E.S."/>
        </authorList>
    </citation>
    <scope>NUCLEOTIDE SEQUENCE</scope>
    <source>
        <strain evidence="2">KasaAsao</strain>
        <tissue evidence="2">Whole Snail</tissue>
    </source>
</reference>
<evidence type="ECO:0000313" key="2">
    <source>
        <dbReference type="EMBL" id="KAK0046717.1"/>
    </source>
</evidence>
<feature type="region of interest" description="Disordered" evidence="1">
    <location>
        <begin position="1"/>
        <end position="31"/>
    </location>
</feature>
<comment type="caution">
    <text evidence="2">The sequence shown here is derived from an EMBL/GenBank/DDBJ whole genome shotgun (WGS) entry which is preliminary data.</text>
</comment>
<evidence type="ECO:0000313" key="3">
    <source>
        <dbReference type="Proteomes" id="UP001233172"/>
    </source>
</evidence>
<reference evidence="2" key="1">
    <citation type="journal article" date="2023" name="PLoS Negl. Trop. Dis.">
        <title>A genome sequence for Biomphalaria pfeifferi, the major vector snail for the human-infecting parasite Schistosoma mansoni.</title>
        <authorList>
            <person name="Bu L."/>
            <person name="Lu L."/>
            <person name="Laidemitt M.R."/>
            <person name="Zhang S.M."/>
            <person name="Mutuku M."/>
            <person name="Mkoji G."/>
            <person name="Steinauer M."/>
            <person name="Loker E.S."/>
        </authorList>
    </citation>
    <scope>NUCLEOTIDE SEQUENCE</scope>
    <source>
        <strain evidence="2">KasaAsao</strain>
    </source>
</reference>
<organism evidence="2 3">
    <name type="scientific">Biomphalaria pfeifferi</name>
    <name type="common">Bloodfluke planorb</name>
    <name type="synonym">Freshwater snail</name>
    <dbReference type="NCBI Taxonomy" id="112525"/>
    <lineage>
        <taxon>Eukaryota</taxon>
        <taxon>Metazoa</taxon>
        <taxon>Spiralia</taxon>
        <taxon>Lophotrochozoa</taxon>
        <taxon>Mollusca</taxon>
        <taxon>Gastropoda</taxon>
        <taxon>Heterobranchia</taxon>
        <taxon>Euthyneura</taxon>
        <taxon>Panpulmonata</taxon>
        <taxon>Hygrophila</taxon>
        <taxon>Lymnaeoidea</taxon>
        <taxon>Planorbidae</taxon>
        <taxon>Biomphalaria</taxon>
    </lineage>
</organism>
<accession>A0AAD8B3A3</accession>
<sequence length="461" mass="51979">MAESKSETIELGEGVVSENDKDNVSEEKEETPPLTYIDFTPQCLGSTFDGKEPDFADFGSVIEGANQWLLQNPQFSVFKCETVSTKLNPDFSVDNDSTLSHMASNGKNVFVRVLRLWLIPNVDPSGPSQQIGYITVLPDHSSGDLKTFLNSLVGIATSRQIGDITFPSFDNLSQTVEKLNRHLQTKPIPGHILSMETLTFKCMEANSSDKLLPESGSWTEGGGNAKVFLHAFRIYYIVGKPCYEQVGFYDEAPEIMQSKEGLDLRIKFATFEKTLNKASNWLKKQSGCRISNIQSVYVKLERKYGSGPWILDSHAPGYAENPGLNESRYTKVIRFTYIKDQKLNQANPYSQVTLTSRLFIPCRIEGRLFEPLSKTVMRVVRWLSKTKLPVFACETVKYHLTSDSEGQGFNNERLDALINSFQGQHYITCIRLYFPCTYEEPKPDPSDPEDLGWWGWACVVS</sequence>